<evidence type="ECO:0000313" key="3">
    <source>
        <dbReference type="Proteomes" id="UP000078397"/>
    </source>
</evidence>
<sequence>MSPVMEVQLRTSNGFRTAILKLFDQCFGVSRKQHPYNQQAAAAWQDCVRSGLAKRLVDEFQQDENNIRKARFGDTVDDDADDDEEDEDKEESESESESEDDEEDDLRVWEAIIYHRSQKQYEREVRAYSKLKALQGRCIPRFINSVIYSRPGAPTDLPAAYFQVPGILLECIDSFPLSKLTTKVPYQPFLWEKIIESAVDVVREVNTAGVVHHDCQPRNMLVAQRDGAFQLYLIDFAQCAFEEDYKDTEDLSDENGYAHIVHLNDNAVGIAVLMDQRVKRETSYTLRLKTLEDLKQLA</sequence>
<comment type="caution">
    <text evidence="2">The sequence shown here is derived from an EMBL/GenBank/DDBJ whole genome shotgun (WGS) entry which is preliminary data.</text>
</comment>
<feature type="compositionally biased region" description="Acidic residues" evidence="1">
    <location>
        <begin position="75"/>
        <end position="104"/>
    </location>
</feature>
<dbReference type="AlphaFoldDB" id="A0A179FFA9"/>
<dbReference type="SUPFAM" id="SSF56112">
    <property type="entry name" value="Protein kinase-like (PK-like)"/>
    <property type="match status" value="1"/>
</dbReference>
<dbReference type="STRING" id="1380566.A0A179FFA9"/>
<dbReference type="GO" id="GO:0016301">
    <property type="term" value="F:kinase activity"/>
    <property type="evidence" value="ECO:0007669"/>
    <property type="project" value="UniProtKB-KW"/>
</dbReference>
<accession>A0A179FFA9</accession>
<dbReference type="GeneID" id="28848576"/>
<dbReference type="EMBL" id="LSBJ02000005">
    <property type="protein sequence ID" value="OAQ64028.2"/>
    <property type="molecule type" value="Genomic_DNA"/>
</dbReference>
<gene>
    <name evidence="2" type="ORF">VFPPC_05376</name>
</gene>
<dbReference type="Gene3D" id="1.10.510.10">
    <property type="entry name" value="Transferase(Phosphotransferase) domain 1"/>
    <property type="match status" value="1"/>
</dbReference>
<feature type="region of interest" description="Disordered" evidence="1">
    <location>
        <begin position="68"/>
        <end position="104"/>
    </location>
</feature>
<organism evidence="2 3">
    <name type="scientific">Pochonia chlamydosporia 170</name>
    <dbReference type="NCBI Taxonomy" id="1380566"/>
    <lineage>
        <taxon>Eukaryota</taxon>
        <taxon>Fungi</taxon>
        <taxon>Dikarya</taxon>
        <taxon>Ascomycota</taxon>
        <taxon>Pezizomycotina</taxon>
        <taxon>Sordariomycetes</taxon>
        <taxon>Hypocreomycetidae</taxon>
        <taxon>Hypocreales</taxon>
        <taxon>Clavicipitaceae</taxon>
        <taxon>Pochonia</taxon>
    </lineage>
</organism>
<dbReference type="KEGG" id="pchm:VFPPC_05376"/>
<protein>
    <submittedName>
        <fullName evidence="2">Protein kinase-like protein</fullName>
    </submittedName>
</protein>
<name>A0A179FFA9_METCM</name>
<dbReference type="InterPro" id="IPR011009">
    <property type="entry name" value="Kinase-like_dom_sf"/>
</dbReference>
<dbReference type="RefSeq" id="XP_018141342.2">
    <property type="nucleotide sequence ID" value="XM_018284582.2"/>
</dbReference>
<evidence type="ECO:0000313" key="2">
    <source>
        <dbReference type="EMBL" id="OAQ64028.2"/>
    </source>
</evidence>
<reference evidence="2 3" key="1">
    <citation type="journal article" date="2016" name="PLoS Pathog.">
        <title>Biosynthesis of antibiotic leucinostatins in bio-control fungus Purpureocillium lilacinum and their inhibition on phytophthora revealed by genome mining.</title>
        <authorList>
            <person name="Wang G."/>
            <person name="Liu Z."/>
            <person name="Lin R."/>
            <person name="Li E."/>
            <person name="Mao Z."/>
            <person name="Ling J."/>
            <person name="Yang Y."/>
            <person name="Yin W.B."/>
            <person name="Xie B."/>
        </authorList>
    </citation>
    <scope>NUCLEOTIDE SEQUENCE [LARGE SCALE GENOMIC DNA]</scope>
    <source>
        <strain evidence="2">170</strain>
    </source>
</reference>
<evidence type="ECO:0000256" key="1">
    <source>
        <dbReference type="SAM" id="MobiDB-lite"/>
    </source>
</evidence>
<dbReference type="OrthoDB" id="5134445at2759"/>
<keyword evidence="3" id="KW-1185">Reference proteome</keyword>
<dbReference type="Pfam" id="PF06293">
    <property type="entry name" value="Kdo"/>
    <property type="match status" value="1"/>
</dbReference>
<proteinExistence type="predicted"/>
<dbReference type="Proteomes" id="UP000078397">
    <property type="component" value="Unassembled WGS sequence"/>
</dbReference>